<reference evidence="1 2" key="1">
    <citation type="submission" date="2021-06" db="EMBL/GenBank/DDBJ databases">
        <title>Caerostris extrusa draft genome.</title>
        <authorList>
            <person name="Kono N."/>
            <person name="Arakawa K."/>
        </authorList>
    </citation>
    <scope>NUCLEOTIDE SEQUENCE [LARGE SCALE GENOMIC DNA]</scope>
</reference>
<evidence type="ECO:0000313" key="2">
    <source>
        <dbReference type="Proteomes" id="UP001054945"/>
    </source>
</evidence>
<organism evidence="1 2">
    <name type="scientific">Caerostris extrusa</name>
    <name type="common">Bark spider</name>
    <name type="synonym">Caerostris bankana</name>
    <dbReference type="NCBI Taxonomy" id="172846"/>
    <lineage>
        <taxon>Eukaryota</taxon>
        <taxon>Metazoa</taxon>
        <taxon>Ecdysozoa</taxon>
        <taxon>Arthropoda</taxon>
        <taxon>Chelicerata</taxon>
        <taxon>Arachnida</taxon>
        <taxon>Araneae</taxon>
        <taxon>Araneomorphae</taxon>
        <taxon>Entelegynae</taxon>
        <taxon>Araneoidea</taxon>
        <taxon>Araneidae</taxon>
        <taxon>Caerostris</taxon>
    </lineage>
</organism>
<sequence>MAYLFGVRHLFHYAARQPPIKGAPSTYLAVSLRGALACHILSLYLLFPSPLSLSFAPELPHPSPCLSLIRSCLSLHFRAKAMASRSV</sequence>
<dbReference type="AlphaFoldDB" id="A0AAV4QK70"/>
<keyword evidence="2" id="KW-1185">Reference proteome</keyword>
<protein>
    <submittedName>
        <fullName evidence="1">Uncharacterized protein</fullName>
    </submittedName>
</protein>
<accession>A0AAV4QK70</accession>
<dbReference type="EMBL" id="BPLR01006258">
    <property type="protein sequence ID" value="GIY08486.1"/>
    <property type="molecule type" value="Genomic_DNA"/>
</dbReference>
<proteinExistence type="predicted"/>
<evidence type="ECO:0000313" key="1">
    <source>
        <dbReference type="EMBL" id="GIY08486.1"/>
    </source>
</evidence>
<comment type="caution">
    <text evidence="1">The sequence shown here is derived from an EMBL/GenBank/DDBJ whole genome shotgun (WGS) entry which is preliminary data.</text>
</comment>
<gene>
    <name evidence="1" type="ORF">CEXT_470211</name>
</gene>
<name>A0AAV4QK70_CAEEX</name>
<dbReference type="Proteomes" id="UP001054945">
    <property type="component" value="Unassembled WGS sequence"/>
</dbReference>